<dbReference type="AlphaFoldDB" id="A0A1Y0Y6P0"/>
<reference evidence="1 2" key="1">
    <citation type="submission" date="2017-05" db="EMBL/GenBank/DDBJ databases">
        <title>Genome sequence of Acetobacter pasteurianus subsp. pasteurianus strain SRCM101342.</title>
        <authorList>
            <person name="Cho S.H."/>
        </authorList>
    </citation>
    <scope>NUCLEOTIDE SEQUENCE [LARGE SCALE GENOMIC DNA]</scope>
    <source>
        <strain evidence="1 2">SRCM101342</strain>
    </source>
</reference>
<sequence>MELTQRLLKLTDCYCAARSISDATVSGIIFKNSRTIPRIRSGGDITTRNYSRAVEWFASNWPDDCAWPRAVERTPAQEATR</sequence>
<organism evidence="1 2">
    <name type="scientific">Acetobacter pasteurianus subsp. pasteurianus</name>
    <dbReference type="NCBI Taxonomy" id="481145"/>
    <lineage>
        <taxon>Bacteria</taxon>
        <taxon>Pseudomonadati</taxon>
        <taxon>Pseudomonadota</taxon>
        <taxon>Alphaproteobacteria</taxon>
        <taxon>Acetobacterales</taxon>
        <taxon>Acetobacteraceae</taxon>
        <taxon>Acetobacter</taxon>
    </lineage>
</organism>
<proteinExistence type="predicted"/>
<evidence type="ECO:0000313" key="2">
    <source>
        <dbReference type="Proteomes" id="UP000196205"/>
    </source>
</evidence>
<accession>A0A1Y0Y6P0</accession>
<evidence type="ECO:0000313" key="1">
    <source>
        <dbReference type="EMBL" id="ARW47846.1"/>
    </source>
</evidence>
<dbReference type="Proteomes" id="UP000196205">
    <property type="component" value="Chromosome"/>
</dbReference>
<protein>
    <submittedName>
        <fullName evidence="1">Uncharacterized protein</fullName>
    </submittedName>
</protein>
<dbReference type="EMBL" id="CP021509">
    <property type="protein sequence ID" value="ARW47846.1"/>
    <property type="molecule type" value="Genomic_DNA"/>
</dbReference>
<gene>
    <name evidence="1" type="ORF">S1001342_01520</name>
</gene>
<dbReference type="RefSeq" id="WP_124298034.1">
    <property type="nucleotide sequence ID" value="NZ_CP021509.1"/>
</dbReference>
<dbReference type="OrthoDB" id="7874425at2"/>
<name>A0A1Y0Y6P0_ACEPA</name>